<dbReference type="EMBL" id="AMZH03009847">
    <property type="protein sequence ID" value="RRT55947.1"/>
    <property type="molecule type" value="Genomic_DNA"/>
</dbReference>
<dbReference type="Proteomes" id="UP000287651">
    <property type="component" value="Unassembled WGS sequence"/>
</dbReference>
<evidence type="ECO:0000256" key="1">
    <source>
        <dbReference type="SAM" id="Phobius"/>
    </source>
</evidence>
<name>A0A426YW40_ENSVE</name>
<protein>
    <submittedName>
        <fullName evidence="2">Uncharacterized protein</fullName>
    </submittedName>
</protein>
<evidence type="ECO:0000313" key="2">
    <source>
        <dbReference type="EMBL" id="RRT55947.1"/>
    </source>
</evidence>
<accession>A0A426YW40</accession>
<reference evidence="2 3" key="1">
    <citation type="journal article" date="2014" name="Agronomy (Basel)">
        <title>A Draft Genome Sequence for Ensete ventricosum, the Drought-Tolerant Tree Against Hunger.</title>
        <authorList>
            <person name="Harrison J."/>
            <person name="Moore K.A."/>
            <person name="Paszkiewicz K."/>
            <person name="Jones T."/>
            <person name="Grant M."/>
            <person name="Ambacheew D."/>
            <person name="Muzemil S."/>
            <person name="Studholme D.J."/>
        </authorList>
    </citation>
    <scope>NUCLEOTIDE SEQUENCE [LARGE SCALE GENOMIC DNA]</scope>
</reference>
<organism evidence="2 3">
    <name type="scientific">Ensete ventricosum</name>
    <name type="common">Abyssinian banana</name>
    <name type="synonym">Musa ensete</name>
    <dbReference type="NCBI Taxonomy" id="4639"/>
    <lineage>
        <taxon>Eukaryota</taxon>
        <taxon>Viridiplantae</taxon>
        <taxon>Streptophyta</taxon>
        <taxon>Embryophyta</taxon>
        <taxon>Tracheophyta</taxon>
        <taxon>Spermatophyta</taxon>
        <taxon>Magnoliopsida</taxon>
        <taxon>Liliopsida</taxon>
        <taxon>Zingiberales</taxon>
        <taxon>Musaceae</taxon>
        <taxon>Ensete</taxon>
    </lineage>
</organism>
<keyword evidence="1" id="KW-1133">Transmembrane helix</keyword>
<proteinExistence type="predicted"/>
<keyword evidence="1" id="KW-0812">Transmembrane</keyword>
<dbReference type="AlphaFoldDB" id="A0A426YW40"/>
<gene>
    <name evidence="2" type="ORF">B296_00023703</name>
</gene>
<keyword evidence="1" id="KW-0472">Membrane</keyword>
<comment type="caution">
    <text evidence="2">The sequence shown here is derived from an EMBL/GenBank/DDBJ whole genome shotgun (WGS) entry which is preliminary data.</text>
</comment>
<evidence type="ECO:0000313" key="3">
    <source>
        <dbReference type="Proteomes" id="UP000287651"/>
    </source>
</evidence>
<sequence>MVVSGRSRSSTRWMDSLCPTQEVDCWSGGVRVGRRCLSSSRASAPARRLGRVSSRRDPFDDQVSAMVDFAISLPRRGAGAFIVSVVGPSYLITLLPLRLTMSSYLSTMPLMIAVRRESTGKECRPYLCQVDCTTTDAPHTYIRSIACVGSITRRASYLRA</sequence>
<feature type="transmembrane region" description="Helical" evidence="1">
    <location>
        <begin position="78"/>
        <end position="97"/>
    </location>
</feature>